<evidence type="ECO:0000313" key="8">
    <source>
        <dbReference type="Proteomes" id="UP000675554"/>
    </source>
</evidence>
<keyword evidence="3" id="KW-0804">Transcription</keyword>
<dbReference type="Pfam" id="PF00440">
    <property type="entry name" value="TetR_N"/>
    <property type="match status" value="1"/>
</dbReference>
<keyword evidence="2 4" id="KW-0238">DNA-binding</keyword>
<feature type="region of interest" description="Disordered" evidence="5">
    <location>
        <begin position="242"/>
        <end position="267"/>
    </location>
</feature>
<evidence type="ECO:0000259" key="6">
    <source>
        <dbReference type="PROSITE" id="PS50977"/>
    </source>
</evidence>
<feature type="compositionally biased region" description="Acidic residues" evidence="5">
    <location>
        <begin position="254"/>
        <end position="266"/>
    </location>
</feature>
<reference evidence="7" key="1">
    <citation type="submission" date="2021-04" db="EMBL/GenBank/DDBJ databases">
        <title>Sequencing of actinobacteria type strains.</title>
        <authorList>
            <person name="Nguyen G.-S."/>
            <person name="Wentzel A."/>
        </authorList>
    </citation>
    <scope>NUCLEOTIDE SEQUENCE</scope>
    <source>
        <strain evidence="7">DSM 42095</strain>
    </source>
</reference>
<dbReference type="PRINTS" id="PR00455">
    <property type="entry name" value="HTHTETR"/>
</dbReference>
<protein>
    <submittedName>
        <fullName evidence="7">TetR/AcrR family transcriptional regulator C-terminal domain-containing protein</fullName>
    </submittedName>
</protein>
<dbReference type="Gene3D" id="1.10.357.10">
    <property type="entry name" value="Tetracycline Repressor, domain 2"/>
    <property type="match status" value="1"/>
</dbReference>
<feature type="compositionally biased region" description="Gly residues" evidence="5">
    <location>
        <begin position="8"/>
        <end position="27"/>
    </location>
</feature>
<evidence type="ECO:0000256" key="4">
    <source>
        <dbReference type="PROSITE-ProRule" id="PRU00335"/>
    </source>
</evidence>
<dbReference type="InterPro" id="IPR004111">
    <property type="entry name" value="Repressor_TetR_C"/>
</dbReference>
<keyword evidence="1" id="KW-0805">Transcription regulation</keyword>
<feature type="region of interest" description="Disordered" evidence="5">
    <location>
        <begin position="282"/>
        <end position="307"/>
    </location>
</feature>
<name>A0A8T4IYJ9_9ACTN</name>
<dbReference type="InterPro" id="IPR001647">
    <property type="entry name" value="HTH_TetR"/>
</dbReference>
<evidence type="ECO:0000256" key="5">
    <source>
        <dbReference type="SAM" id="MobiDB-lite"/>
    </source>
</evidence>
<feature type="region of interest" description="Disordered" evidence="5">
    <location>
        <begin position="1"/>
        <end position="32"/>
    </location>
</feature>
<sequence length="307" mass="31647">MAKAKKAGGTGGSGGADGGAAGGGTGLPPGIEAAWGLRERPTKGPARGLTVESIVAAATDIASSEGLAAVSMSRVASAVGVSTMALYRYVSSKDDLVVLMTDAAYGTPPDGPPPGEGWRRGIEHWARAQRAMLHGCLWTLHVPITMPPATPNSVAWMERGLACLRGTGLDEGEKLGVLSLLGGYVRNEAVLMASLVEAARASGRTMEEATASYAHLLRRLTDPERFPAITAVLASGVLEPWRDAEGGAGQDPAPDPEPDPEQDLDGDFAFGLDRILDGIEALVRSRTGEGGDGEGDDGTRTRAPLTP</sequence>
<feature type="domain" description="HTH tetR-type" evidence="6">
    <location>
        <begin position="48"/>
        <end position="108"/>
    </location>
</feature>
<gene>
    <name evidence="7" type="ORF">KDA82_31845</name>
</gene>
<dbReference type="Gene3D" id="1.10.10.60">
    <property type="entry name" value="Homeodomain-like"/>
    <property type="match status" value="1"/>
</dbReference>
<dbReference type="AlphaFoldDB" id="A0A8T4IYJ9"/>
<evidence type="ECO:0000256" key="1">
    <source>
        <dbReference type="ARBA" id="ARBA00023015"/>
    </source>
</evidence>
<dbReference type="GO" id="GO:0045892">
    <property type="term" value="P:negative regulation of DNA-templated transcription"/>
    <property type="evidence" value="ECO:0007669"/>
    <property type="project" value="InterPro"/>
</dbReference>
<dbReference type="InterPro" id="IPR009057">
    <property type="entry name" value="Homeodomain-like_sf"/>
</dbReference>
<dbReference type="SUPFAM" id="SSF48498">
    <property type="entry name" value="Tetracyclin repressor-like, C-terminal domain"/>
    <property type="match status" value="1"/>
</dbReference>
<dbReference type="GO" id="GO:0003700">
    <property type="term" value="F:DNA-binding transcription factor activity"/>
    <property type="evidence" value="ECO:0007669"/>
    <property type="project" value="TreeGrafter"/>
</dbReference>
<dbReference type="Proteomes" id="UP000675554">
    <property type="component" value="Unassembled WGS sequence"/>
</dbReference>
<dbReference type="PANTHER" id="PTHR30055">
    <property type="entry name" value="HTH-TYPE TRANSCRIPTIONAL REGULATOR RUTR"/>
    <property type="match status" value="1"/>
</dbReference>
<dbReference type="Pfam" id="PF02909">
    <property type="entry name" value="TetR_C_1"/>
    <property type="match status" value="1"/>
</dbReference>
<evidence type="ECO:0000256" key="3">
    <source>
        <dbReference type="ARBA" id="ARBA00023163"/>
    </source>
</evidence>
<evidence type="ECO:0000313" key="7">
    <source>
        <dbReference type="EMBL" id="MBR7677501.1"/>
    </source>
</evidence>
<organism evidence="7 8">
    <name type="scientific">Streptomyces daliensis</name>
    <dbReference type="NCBI Taxonomy" id="299421"/>
    <lineage>
        <taxon>Bacteria</taxon>
        <taxon>Bacillati</taxon>
        <taxon>Actinomycetota</taxon>
        <taxon>Actinomycetes</taxon>
        <taxon>Kitasatosporales</taxon>
        <taxon>Streptomycetaceae</taxon>
        <taxon>Streptomyces</taxon>
    </lineage>
</organism>
<dbReference type="SUPFAM" id="SSF46689">
    <property type="entry name" value="Homeodomain-like"/>
    <property type="match status" value="1"/>
</dbReference>
<accession>A0A8T4IYJ9</accession>
<dbReference type="PANTHER" id="PTHR30055:SF151">
    <property type="entry name" value="TRANSCRIPTIONAL REGULATORY PROTEIN"/>
    <property type="match status" value="1"/>
</dbReference>
<proteinExistence type="predicted"/>
<dbReference type="InterPro" id="IPR050109">
    <property type="entry name" value="HTH-type_TetR-like_transc_reg"/>
</dbReference>
<evidence type="ECO:0000256" key="2">
    <source>
        <dbReference type="ARBA" id="ARBA00023125"/>
    </source>
</evidence>
<dbReference type="EMBL" id="JAGSMN010000962">
    <property type="protein sequence ID" value="MBR7677501.1"/>
    <property type="molecule type" value="Genomic_DNA"/>
</dbReference>
<dbReference type="GO" id="GO:0000976">
    <property type="term" value="F:transcription cis-regulatory region binding"/>
    <property type="evidence" value="ECO:0007669"/>
    <property type="project" value="TreeGrafter"/>
</dbReference>
<dbReference type="InterPro" id="IPR036271">
    <property type="entry name" value="Tet_transcr_reg_TetR-rel_C_sf"/>
</dbReference>
<feature type="DNA-binding region" description="H-T-H motif" evidence="4">
    <location>
        <begin position="71"/>
        <end position="90"/>
    </location>
</feature>
<dbReference type="PROSITE" id="PS50977">
    <property type="entry name" value="HTH_TETR_2"/>
    <property type="match status" value="1"/>
</dbReference>
<keyword evidence="8" id="KW-1185">Reference proteome</keyword>
<comment type="caution">
    <text evidence="7">The sequence shown here is derived from an EMBL/GenBank/DDBJ whole genome shotgun (WGS) entry which is preliminary data.</text>
</comment>